<evidence type="ECO:0000256" key="1">
    <source>
        <dbReference type="ARBA" id="ARBA00022801"/>
    </source>
</evidence>
<dbReference type="EMBL" id="JAUZMZ010000131">
    <property type="protein sequence ID" value="MEE2034252.1"/>
    <property type="molecule type" value="Genomic_DNA"/>
</dbReference>
<evidence type="ECO:0000259" key="2">
    <source>
        <dbReference type="Pfam" id="PF07859"/>
    </source>
</evidence>
<sequence>MTGYRFDPELVDAAGRIRAPDLTDLASARSSGAQRAEPVASHPSVCDEEFGIDHGTGYPVLRVRVYRPRDTDELLPVVLHLHSGGYVMGSIDAAHARNQQLSREVGAVVVAVDYRLAPEHPYPAALDDAVAAFTWLVAESESLRVDPSRIALHGRSAGGGLAAALALKLRDMRRGDNAQGPRLPEPCFQYLAAPQLDDRISTPSMRRFVDTPMWSRRAAETSWAYYLGAGVPGTVHVPAYAAPARATDLSGLPPAYIAAMEFDPMRDEALNYSRALSEAGIPVETHLFPGTFHCSAVLVDAAVSRRELEEERAVLHAALRLV</sequence>
<keyword evidence="1 3" id="KW-0378">Hydrolase</keyword>
<organism evidence="3 4">
    <name type="scientific">Rhodococcus chondri</name>
    <dbReference type="NCBI Taxonomy" id="3065941"/>
    <lineage>
        <taxon>Bacteria</taxon>
        <taxon>Bacillati</taxon>
        <taxon>Actinomycetota</taxon>
        <taxon>Actinomycetes</taxon>
        <taxon>Mycobacteriales</taxon>
        <taxon>Nocardiaceae</taxon>
        <taxon>Rhodococcus</taxon>
    </lineage>
</organism>
<dbReference type="InterPro" id="IPR050300">
    <property type="entry name" value="GDXG_lipolytic_enzyme"/>
</dbReference>
<dbReference type="PANTHER" id="PTHR48081:SF8">
    <property type="entry name" value="ALPHA_BETA HYDROLASE FOLD-3 DOMAIN-CONTAINING PROTEIN-RELATED"/>
    <property type="match status" value="1"/>
</dbReference>
<evidence type="ECO:0000313" key="3">
    <source>
        <dbReference type="EMBL" id="MEE2034252.1"/>
    </source>
</evidence>
<dbReference type="InterPro" id="IPR013094">
    <property type="entry name" value="AB_hydrolase_3"/>
</dbReference>
<dbReference type="InterPro" id="IPR029058">
    <property type="entry name" value="AB_hydrolase_fold"/>
</dbReference>
<name>A0ABU7JWV1_9NOCA</name>
<proteinExistence type="predicted"/>
<evidence type="ECO:0000313" key="4">
    <source>
        <dbReference type="Proteomes" id="UP001331936"/>
    </source>
</evidence>
<comment type="caution">
    <text evidence="3">The sequence shown here is derived from an EMBL/GenBank/DDBJ whole genome shotgun (WGS) entry which is preliminary data.</text>
</comment>
<gene>
    <name evidence="3" type="ORF">Q8814_19395</name>
</gene>
<dbReference type="GO" id="GO:0016787">
    <property type="term" value="F:hydrolase activity"/>
    <property type="evidence" value="ECO:0007669"/>
    <property type="project" value="UniProtKB-KW"/>
</dbReference>
<dbReference type="Gene3D" id="3.40.50.1820">
    <property type="entry name" value="alpha/beta hydrolase"/>
    <property type="match status" value="1"/>
</dbReference>
<dbReference type="SUPFAM" id="SSF53474">
    <property type="entry name" value="alpha/beta-Hydrolases"/>
    <property type="match status" value="1"/>
</dbReference>
<accession>A0ABU7JWV1</accession>
<dbReference type="RefSeq" id="WP_330153626.1">
    <property type="nucleotide sequence ID" value="NZ_JAUZMZ010000131.1"/>
</dbReference>
<dbReference type="Pfam" id="PF07859">
    <property type="entry name" value="Abhydrolase_3"/>
    <property type="match status" value="1"/>
</dbReference>
<feature type="domain" description="Alpha/beta hydrolase fold-3" evidence="2">
    <location>
        <begin position="78"/>
        <end position="294"/>
    </location>
</feature>
<reference evidence="3 4" key="1">
    <citation type="submission" date="2023-08" db="EMBL/GenBank/DDBJ databases">
        <authorList>
            <person name="Girao M."/>
            <person name="Carvalho M.F."/>
        </authorList>
    </citation>
    <scope>NUCLEOTIDE SEQUENCE [LARGE SCALE GENOMIC DNA]</scope>
    <source>
        <strain evidence="3 4">CC-R104</strain>
    </source>
</reference>
<dbReference type="Proteomes" id="UP001331936">
    <property type="component" value="Unassembled WGS sequence"/>
</dbReference>
<dbReference type="PANTHER" id="PTHR48081">
    <property type="entry name" value="AB HYDROLASE SUPERFAMILY PROTEIN C4A8.06C"/>
    <property type="match status" value="1"/>
</dbReference>
<keyword evidence="4" id="KW-1185">Reference proteome</keyword>
<protein>
    <submittedName>
        <fullName evidence="3">Alpha/beta hydrolase</fullName>
    </submittedName>
</protein>